<dbReference type="AlphaFoldDB" id="A0A415MFK7"/>
<proteinExistence type="predicted"/>
<gene>
    <name evidence="1" type="ORF">DW007_01725</name>
</gene>
<evidence type="ECO:0000313" key="1">
    <source>
        <dbReference type="EMBL" id="RHL72601.1"/>
    </source>
</evidence>
<organism evidence="1 2">
    <name type="scientific">Lachnospira eligens</name>
    <dbReference type="NCBI Taxonomy" id="39485"/>
    <lineage>
        <taxon>Bacteria</taxon>
        <taxon>Bacillati</taxon>
        <taxon>Bacillota</taxon>
        <taxon>Clostridia</taxon>
        <taxon>Lachnospirales</taxon>
        <taxon>Lachnospiraceae</taxon>
        <taxon>Lachnospira</taxon>
    </lineage>
</organism>
<comment type="caution">
    <text evidence="1">The sequence shown here is derived from an EMBL/GenBank/DDBJ whole genome shotgun (WGS) entry which is preliminary data.</text>
</comment>
<reference evidence="1 2" key="1">
    <citation type="submission" date="2018-08" db="EMBL/GenBank/DDBJ databases">
        <title>A genome reference for cultivated species of the human gut microbiota.</title>
        <authorList>
            <person name="Zou Y."/>
            <person name="Xue W."/>
            <person name="Luo G."/>
        </authorList>
    </citation>
    <scope>NUCLEOTIDE SEQUENCE [LARGE SCALE GENOMIC DNA]</scope>
    <source>
        <strain evidence="1 2">AF36-7BH</strain>
    </source>
</reference>
<feature type="non-terminal residue" evidence="1">
    <location>
        <position position="46"/>
    </location>
</feature>
<sequence length="46" mass="5221">MKEKDITQKVLEDNNDIFADIVNGLLFDGKSEVEENELVNTTVHSQ</sequence>
<evidence type="ECO:0000313" key="2">
    <source>
        <dbReference type="Proteomes" id="UP000285201"/>
    </source>
</evidence>
<dbReference type="EMBL" id="QROY01000001">
    <property type="protein sequence ID" value="RHL72601.1"/>
    <property type="molecule type" value="Genomic_DNA"/>
</dbReference>
<protein>
    <submittedName>
        <fullName evidence="1">Transposase</fullName>
    </submittedName>
</protein>
<dbReference type="Proteomes" id="UP000285201">
    <property type="component" value="Unassembled WGS sequence"/>
</dbReference>
<name>A0A415MFK7_9FIRM</name>
<accession>A0A415MFK7</accession>